<evidence type="ECO:0000313" key="3">
    <source>
        <dbReference type="Proteomes" id="UP000251692"/>
    </source>
</evidence>
<dbReference type="OrthoDB" id="1467719at2"/>
<evidence type="ECO:0000313" key="2">
    <source>
        <dbReference type="EMBL" id="RAU83845.1"/>
    </source>
</evidence>
<dbReference type="Proteomes" id="UP000251692">
    <property type="component" value="Unassembled WGS sequence"/>
</dbReference>
<dbReference type="InterPro" id="IPR007060">
    <property type="entry name" value="FtsL/DivIC"/>
</dbReference>
<dbReference type="AlphaFoldDB" id="A0A364RHU7"/>
<sequence>MLKRIPQIFRNFYLISTVLFLAWMLFFDSNDFITQYQMSKKLSDLEEDKEYYVEKIIEVEKDRKELMSNSELLEKFAREKYLMKRPNEDVFIIVPKEEE</sequence>
<dbReference type="EMBL" id="QMDV01000001">
    <property type="protein sequence ID" value="RAU83845.1"/>
    <property type="molecule type" value="Genomic_DNA"/>
</dbReference>
<accession>A0A364RHU7</accession>
<evidence type="ECO:0000256" key="1">
    <source>
        <dbReference type="SAM" id="Phobius"/>
    </source>
</evidence>
<comment type="caution">
    <text evidence="2">The sequence shown here is derived from an EMBL/GenBank/DDBJ whole genome shotgun (WGS) entry which is preliminary data.</text>
</comment>
<keyword evidence="3" id="KW-1185">Reference proteome</keyword>
<protein>
    <submittedName>
        <fullName evidence="2">Septum formation initiator family protein</fullName>
    </submittedName>
</protein>
<gene>
    <name evidence="2" type="ORF">DP923_01910</name>
</gene>
<feature type="transmembrane region" description="Helical" evidence="1">
    <location>
        <begin position="12"/>
        <end position="29"/>
    </location>
</feature>
<keyword evidence="1" id="KW-0472">Membrane</keyword>
<proteinExistence type="predicted"/>
<dbReference type="Pfam" id="PF04977">
    <property type="entry name" value="DivIC"/>
    <property type="match status" value="1"/>
</dbReference>
<reference evidence="2 3" key="1">
    <citation type="submission" date="2018-06" db="EMBL/GenBank/DDBJ databases">
        <authorList>
            <person name="Liu Z.-W."/>
        </authorList>
    </citation>
    <scope>NUCLEOTIDE SEQUENCE [LARGE SCALE GENOMIC DNA]</scope>
    <source>
        <strain evidence="2 3">2b14</strain>
    </source>
</reference>
<keyword evidence="1" id="KW-0812">Transmembrane</keyword>
<reference evidence="2 3" key="2">
    <citation type="submission" date="2018-07" db="EMBL/GenBank/DDBJ databases">
        <title>Pontibacter sp. 2b14 genomic sequence and assembly.</title>
        <authorList>
            <person name="Du Z.-J."/>
        </authorList>
    </citation>
    <scope>NUCLEOTIDE SEQUENCE [LARGE SCALE GENOMIC DNA]</scope>
    <source>
        <strain evidence="2 3">2b14</strain>
    </source>
</reference>
<keyword evidence="1" id="KW-1133">Transmembrane helix</keyword>
<dbReference type="RefSeq" id="WP_112303882.1">
    <property type="nucleotide sequence ID" value="NZ_QMDV01000001.1"/>
</dbReference>
<organism evidence="2 3">
    <name type="scientific">Pontibacter arcticus</name>
    <dbReference type="NCBI Taxonomy" id="2080288"/>
    <lineage>
        <taxon>Bacteria</taxon>
        <taxon>Pseudomonadati</taxon>
        <taxon>Bacteroidota</taxon>
        <taxon>Cytophagia</taxon>
        <taxon>Cytophagales</taxon>
        <taxon>Hymenobacteraceae</taxon>
        <taxon>Pontibacter</taxon>
    </lineage>
</organism>
<name>A0A364RHU7_9BACT</name>